<accession>A0A560GVG5</accession>
<feature type="compositionally biased region" description="Basic and acidic residues" evidence="1">
    <location>
        <begin position="73"/>
        <end position="82"/>
    </location>
</feature>
<dbReference type="AlphaFoldDB" id="A0A560GVG5"/>
<evidence type="ECO:0000313" key="4">
    <source>
        <dbReference type="Proteomes" id="UP000315751"/>
    </source>
</evidence>
<reference evidence="3 4" key="1">
    <citation type="submission" date="2019-06" db="EMBL/GenBank/DDBJ databases">
        <title>Genomic Encyclopedia of Type Strains, Phase IV (KMG-V): Genome sequencing to study the core and pangenomes of soil and plant-associated prokaryotes.</title>
        <authorList>
            <person name="Whitman W."/>
        </authorList>
    </citation>
    <scope>NUCLEOTIDE SEQUENCE [LARGE SCALE GENOMIC DNA]</scope>
    <source>
        <strain evidence="3 4">BR 11622</strain>
    </source>
</reference>
<name>A0A560GVG5_9PROT</name>
<dbReference type="Proteomes" id="UP000315751">
    <property type="component" value="Unassembled WGS sequence"/>
</dbReference>
<sequence>MPRMFARAALLAAATGCAPMTAPPLPFGPGPSAADAGAPATPWSRPAPHPTAPLSTQPPADAPPMPAMPGMDHGQHQGRDTP</sequence>
<protein>
    <recommendedName>
        <fullName evidence="5">Lipoprotein</fullName>
    </recommendedName>
</protein>
<evidence type="ECO:0000313" key="3">
    <source>
        <dbReference type="EMBL" id="TWB37589.1"/>
    </source>
</evidence>
<feature type="chain" id="PRO_5021947634" description="Lipoprotein" evidence="2">
    <location>
        <begin position="23"/>
        <end position="82"/>
    </location>
</feature>
<feature type="compositionally biased region" description="Low complexity" evidence="1">
    <location>
        <begin position="30"/>
        <end position="42"/>
    </location>
</feature>
<comment type="caution">
    <text evidence="3">The sequence shown here is derived from an EMBL/GenBank/DDBJ whole genome shotgun (WGS) entry which is preliminary data.</text>
</comment>
<feature type="signal peptide" evidence="2">
    <location>
        <begin position="1"/>
        <end position="22"/>
    </location>
</feature>
<dbReference type="EMBL" id="VITR01000014">
    <property type="protein sequence ID" value="TWB37589.1"/>
    <property type="molecule type" value="Genomic_DNA"/>
</dbReference>
<keyword evidence="2" id="KW-0732">Signal</keyword>
<evidence type="ECO:0000256" key="1">
    <source>
        <dbReference type="SAM" id="MobiDB-lite"/>
    </source>
</evidence>
<dbReference type="RefSeq" id="WP_145735033.1">
    <property type="nucleotide sequence ID" value="NZ_VITR01000014.1"/>
</dbReference>
<keyword evidence="4" id="KW-1185">Reference proteome</keyword>
<organism evidence="3 4">
    <name type="scientific">Nitrospirillum amazonense</name>
    <dbReference type="NCBI Taxonomy" id="28077"/>
    <lineage>
        <taxon>Bacteria</taxon>
        <taxon>Pseudomonadati</taxon>
        <taxon>Pseudomonadota</taxon>
        <taxon>Alphaproteobacteria</taxon>
        <taxon>Rhodospirillales</taxon>
        <taxon>Azospirillaceae</taxon>
        <taxon>Nitrospirillum</taxon>
    </lineage>
</organism>
<evidence type="ECO:0008006" key="5">
    <source>
        <dbReference type="Google" id="ProtNLM"/>
    </source>
</evidence>
<gene>
    <name evidence="3" type="ORF">FBZ90_11476</name>
</gene>
<proteinExistence type="predicted"/>
<evidence type="ECO:0000256" key="2">
    <source>
        <dbReference type="SAM" id="SignalP"/>
    </source>
</evidence>
<feature type="region of interest" description="Disordered" evidence="1">
    <location>
        <begin position="18"/>
        <end position="82"/>
    </location>
</feature>